<evidence type="ECO:0000313" key="2">
    <source>
        <dbReference type="Proteomes" id="UP000553766"/>
    </source>
</evidence>
<dbReference type="InterPro" id="IPR019056">
    <property type="entry name" value="Phage_TAC_6"/>
</dbReference>
<reference evidence="1 2" key="1">
    <citation type="submission" date="2020-08" db="EMBL/GenBank/DDBJ databases">
        <title>Genomic Encyclopedia of Type Strains, Phase IV (KMG-IV): sequencing the most valuable type-strain genomes for metagenomic binning, comparative biology and taxonomic classification.</title>
        <authorList>
            <person name="Goeker M."/>
        </authorList>
    </citation>
    <scope>NUCLEOTIDE SEQUENCE [LARGE SCALE GENOMIC DNA]</scope>
    <source>
        <strain evidence="1 2">DSM 103377</strain>
    </source>
</reference>
<dbReference type="Pfam" id="PF09550">
    <property type="entry name" value="Phage_TAC_6"/>
    <property type="match status" value="1"/>
</dbReference>
<dbReference type="Proteomes" id="UP000553766">
    <property type="component" value="Unassembled WGS sequence"/>
</dbReference>
<evidence type="ECO:0000313" key="1">
    <source>
        <dbReference type="EMBL" id="MBB5516539.1"/>
    </source>
</evidence>
<dbReference type="RefSeq" id="WP_184012241.1">
    <property type="nucleotide sequence ID" value="NZ_JACIJS010000007.1"/>
</dbReference>
<keyword evidence="2" id="KW-1185">Reference proteome</keyword>
<organism evidence="1 2">
    <name type="scientific">Rubricella aquisinus</name>
    <dbReference type="NCBI Taxonomy" id="2028108"/>
    <lineage>
        <taxon>Bacteria</taxon>
        <taxon>Pseudomonadati</taxon>
        <taxon>Pseudomonadota</taxon>
        <taxon>Alphaproteobacteria</taxon>
        <taxon>Rhodobacterales</taxon>
        <taxon>Paracoccaceae</taxon>
        <taxon>Rubricella</taxon>
    </lineage>
</organism>
<gene>
    <name evidence="1" type="ORF">FHS89_002570</name>
</gene>
<proteinExistence type="predicted"/>
<dbReference type="AlphaFoldDB" id="A0A840WNA6"/>
<name>A0A840WNA6_9RHOB</name>
<accession>A0A840WNA6</accession>
<dbReference type="EMBL" id="JACIJS010000007">
    <property type="protein sequence ID" value="MBB5516539.1"/>
    <property type="molecule type" value="Genomic_DNA"/>
</dbReference>
<sequence>MNRIAWGPLMRLGLGRMGLVPDVFWALTPAEFLLMAGLDAPEALRMSRSALERLSALYPDAPKGEQTDD</sequence>
<comment type="caution">
    <text evidence="1">The sequence shown here is derived from an EMBL/GenBank/DDBJ whole genome shotgun (WGS) entry which is preliminary data.</text>
</comment>
<protein>
    <submittedName>
        <fullName evidence="1">Putative phage protein (TIGR02216 family)</fullName>
    </submittedName>
</protein>